<dbReference type="RefSeq" id="WP_129470097.1">
    <property type="nucleotide sequence ID" value="NZ_SAWZ01000002.1"/>
</dbReference>
<dbReference type="AlphaFoldDB" id="A0A4Q1JYZ7"/>
<name>A0A4Q1JYZ7_9GAMM</name>
<dbReference type="Pfam" id="PF11159">
    <property type="entry name" value="DUF2939"/>
    <property type="match status" value="1"/>
</dbReference>
<sequence length="186" mass="20068">MRKWIALALILLLALGSYVAAGPYLAIRGIHRALQAQDVSALSDHVDFAALRLSFRAQLEDALARRAGADMQSSLLGQFGLSLGNRVLGLGVDAMVTPVGVAAMLQGRSVWKRALGDTANGDTYGPPAPAEPLRQAEHRYESLSRFTATTRTDAGEPITFVFERRGLVWKLTDIRLPLGRGVSAEE</sequence>
<comment type="caution">
    <text evidence="1">The sequence shown here is derived from an EMBL/GenBank/DDBJ whole genome shotgun (WGS) entry which is preliminary data.</text>
</comment>
<accession>A0A4Q1JYZ7</accession>
<evidence type="ECO:0000313" key="1">
    <source>
        <dbReference type="EMBL" id="RXR07282.1"/>
    </source>
</evidence>
<dbReference type="InterPro" id="IPR021330">
    <property type="entry name" value="DUF2939"/>
</dbReference>
<gene>
    <name evidence="1" type="ORF">EPA99_05025</name>
</gene>
<keyword evidence="2" id="KW-1185">Reference proteome</keyword>
<organism evidence="1 2">
    <name type="scientific">Pseudoxanthomonas composti</name>
    <dbReference type="NCBI Taxonomy" id="2137479"/>
    <lineage>
        <taxon>Bacteria</taxon>
        <taxon>Pseudomonadati</taxon>
        <taxon>Pseudomonadota</taxon>
        <taxon>Gammaproteobacteria</taxon>
        <taxon>Lysobacterales</taxon>
        <taxon>Lysobacteraceae</taxon>
        <taxon>Pseudoxanthomonas</taxon>
    </lineage>
</organism>
<dbReference type="Proteomes" id="UP000289784">
    <property type="component" value="Unassembled WGS sequence"/>
</dbReference>
<evidence type="ECO:0000313" key="2">
    <source>
        <dbReference type="Proteomes" id="UP000289784"/>
    </source>
</evidence>
<dbReference type="OrthoDB" id="5739641at2"/>
<reference evidence="1 2" key="1">
    <citation type="submission" date="2019-01" db="EMBL/GenBank/DDBJ databases">
        <title>Pseudoxanthomonas composti sp. nov., isolated from compost.</title>
        <authorList>
            <person name="Yang G."/>
        </authorList>
    </citation>
    <scope>NUCLEOTIDE SEQUENCE [LARGE SCALE GENOMIC DNA]</scope>
    <source>
        <strain evidence="1 2">GSS15</strain>
    </source>
</reference>
<dbReference type="EMBL" id="SAWZ01000002">
    <property type="protein sequence ID" value="RXR07282.1"/>
    <property type="molecule type" value="Genomic_DNA"/>
</dbReference>
<protein>
    <submittedName>
        <fullName evidence="1">DUF2939 domain-containing protein</fullName>
    </submittedName>
</protein>
<proteinExistence type="predicted"/>